<evidence type="ECO:0000313" key="3">
    <source>
        <dbReference type="Proteomes" id="UP000266552"/>
    </source>
</evidence>
<dbReference type="RefSeq" id="WP_119851381.1">
    <property type="nucleotide sequence ID" value="NZ_CP032413.1"/>
</dbReference>
<keyword evidence="2" id="KW-0614">Plasmid</keyword>
<dbReference type="SUPFAM" id="SSF50985">
    <property type="entry name" value="RCC1/BLIP-II"/>
    <property type="match status" value="1"/>
</dbReference>
<geneLocation type="plasmid" evidence="2 3">
    <name>pAZOPL1</name>
</geneLocation>
<accession>A0A385TUG2</accession>
<dbReference type="KEGG" id="plw:D5F53_32345"/>
<evidence type="ECO:0000313" key="2">
    <source>
        <dbReference type="EMBL" id="AYB48020.1"/>
    </source>
</evidence>
<evidence type="ECO:0000256" key="1">
    <source>
        <dbReference type="SAM" id="MobiDB-lite"/>
    </source>
</evidence>
<reference evidence="2 3" key="1">
    <citation type="submission" date="2018-09" db="EMBL/GenBank/DDBJ databases">
        <title>Genome Sequence of Paenibacillus lautus Strain E7593-69, Azo Dye-Degrading Bacteria, Isolated from Commercial Tattoo Inks.</title>
        <authorList>
            <person name="Nho S.W."/>
            <person name="Kim S.-J."/>
            <person name="Kweon O."/>
            <person name="Cerniglia C.E."/>
        </authorList>
    </citation>
    <scope>NUCLEOTIDE SEQUENCE [LARGE SCALE GENOMIC DNA]</scope>
    <source>
        <strain evidence="2 3">E7593-69</strain>
        <plasmid evidence="2 3">pAZOPL1</plasmid>
    </source>
</reference>
<protein>
    <submittedName>
        <fullName evidence="2">Uncharacterized protein</fullName>
    </submittedName>
</protein>
<feature type="compositionally biased region" description="Low complexity" evidence="1">
    <location>
        <begin position="536"/>
        <end position="553"/>
    </location>
</feature>
<organism evidence="2 3">
    <name type="scientific">Paenibacillus lautus</name>
    <name type="common">Bacillus lautus</name>
    <dbReference type="NCBI Taxonomy" id="1401"/>
    <lineage>
        <taxon>Bacteria</taxon>
        <taxon>Bacillati</taxon>
        <taxon>Bacillota</taxon>
        <taxon>Bacilli</taxon>
        <taxon>Bacillales</taxon>
        <taxon>Paenibacillaceae</taxon>
        <taxon>Paenibacillus</taxon>
    </lineage>
</organism>
<gene>
    <name evidence="2" type="ORF">D5F53_32345</name>
</gene>
<sequence length="1089" mass="117615">MAKEKDVERQRSKSGKARRVLTTALAAALLLPSVLIPGKNTVEGAGHANIVGVDYFADPTMNRVPRPTFELSDGRTIFMRDSALAFQPEDKNVLQDWGTDYIKYLHFNTAESGYAARLTTSGEFFVRKDQFNDPSRAFSKWAEGWKDFVYLNYAGGYSFFGLKNDGGVVAIGSGTMGELGTGVKQSASVPMEVLNPDTNTPLTGVKKIIQVDPVNVLFVTDSEIYKIGRAFGSSSFDNAKPIKVTSLFPGFNGADSFEMGYIGEGMLGTIDTINSNPYADVSLRYFMINGSYYTLTDTSTSSKYTLESSGYSEMNSNRLYPFNGDPTKTVRSLYQQEQTNGGRVYTANAENTFFEIESNGNLVTWGFPIDQIGYQSFDRSKYSTSKSLLIPNASKVSVNPNAAISIVAALATDGNVYVVGNNGNTWAGGPNVGITGISGVINAPTKLTGPDGAIENITDLAMSSSAMYLLKNTGDVYVFARDTSSIYKNKYNKTTGTKFVGLLEIKRDVNKSVVYGIDETGVLHLIDEAGNTTPQTGATGIYPPGYTPGPTTIDKPTEGMRTTDKFENTIITLEYPAVANKKEYSLDNGATWLDYTAPITLMNKGMINVKARAGLDSLYSEILDISFMNNPIIIPAGYPKLLEQDGVLTIDTGSIDLNRVKVRVDIDGQVSDYTSPVLLQEGDYVATAIILNQNGEELTRVTENITVDPPAPGTLTAPVGAVGDLDANNQRPLTIGFNPTQGSLQIQHDGGPWVDEPEILNQYNGTTEDPSATERKFTLFVDNVVDSVYKARVTDGVNFSSETLLVVTAQVYDPSFFRDIDDKLLIDFSNLPTGNWYKEYSVDQGSTYHEYTGPIDIGAALPIKVRVTDTGSGQVLIEKEYITPALNGTNPNPNPGVDPSWGTEVTAADQEAILNVIGGGLSSKFNGLLLDNIEIQTVNQYQTINSVTNTLIEDSSGSGDGWTYSLSVTDFVSDPVLDTGLGTQDLVVKIPASAMNVDVKSAKVLAGSPDQTAKVGNYVLGSQKQALAQANPFEGMGYYDIPMDFMFRVPSTVEVVSMGSGSAHQVGDKVGLRVGVYRSLFTFSLAKGI</sequence>
<dbReference type="Gene3D" id="2.130.10.30">
    <property type="entry name" value="Regulator of chromosome condensation 1/beta-lactamase-inhibitor protein II"/>
    <property type="match status" value="1"/>
</dbReference>
<dbReference type="AlphaFoldDB" id="A0A385TUG2"/>
<proteinExistence type="predicted"/>
<feature type="region of interest" description="Disordered" evidence="1">
    <location>
        <begin position="534"/>
        <end position="560"/>
    </location>
</feature>
<dbReference type="EMBL" id="CP032413">
    <property type="protein sequence ID" value="AYB48020.1"/>
    <property type="molecule type" value="Genomic_DNA"/>
</dbReference>
<dbReference type="Proteomes" id="UP000266552">
    <property type="component" value="Plasmid pAZOPL1"/>
</dbReference>
<dbReference type="InterPro" id="IPR009091">
    <property type="entry name" value="RCC1/BLIP-II"/>
</dbReference>
<name>A0A385TUG2_PAELA</name>
<keyword evidence="3" id="KW-1185">Reference proteome</keyword>